<keyword evidence="3" id="KW-1185">Reference proteome</keyword>
<protein>
    <recommendedName>
        <fullName evidence="1">Protein kinase domain-containing protein</fullName>
    </recommendedName>
</protein>
<dbReference type="InterPro" id="IPR000719">
    <property type="entry name" value="Prot_kinase_dom"/>
</dbReference>
<dbReference type="Proteomes" id="UP001497453">
    <property type="component" value="Chromosome 7"/>
</dbReference>
<dbReference type="InterPro" id="IPR011009">
    <property type="entry name" value="Kinase-like_dom_sf"/>
</dbReference>
<feature type="domain" description="Protein kinase" evidence="1">
    <location>
        <begin position="1"/>
        <end position="373"/>
    </location>
</feature>
<reference evidence="3" key="1">
    <citation type="submission" date="2024-04" db="EMBL/GenBank/DDBJ databases">
        <authorList>
            <person name="Shaw F."/>
            <person name="Minotto A."/>
        </authorList>
    </citation>
    <scope>NUCLEOTIDE SEQUENCE [LARGE SCALE GENOMIC DNA]</scope>
</reference>
<name>A0ABP1DX46_9APHY</name>
<dbReference type="SMART" id="SM00220">
    <property type="entry name" value="S_TKc"/>
    <property type="match status" value="1"/>
</dbReference>
<gene>
    <name evidence="2" type="ORF">GFSPODELE1_LOCUS8797</name>
</gene>
<organism evidence="2 3">
    <name type="scientific">Somion occarium</name>
    <dbReference type="NCBI Taxonomy" id="3059160"/>
    <lineage>
        <taxon>Eukaryota</taxon>
        <taxon>Fungi</taxon>
        <taxon>Dikarya</taxon>
        <taxon>Basidiomycota</taxon>
        <taxon>Agaricomycotina</taxon>
        <taxon>Agaricomycetes</taxon>
        <taxon>Polyporales</taxon>
        <taxon>Cerrenaceae</taxon>
        <taxon>Somion</taxon>
    </lineage>
</organism>
<dbReference type="SUPFAM" id="SSF56112">
    <property type="entry name" value="Protein kinase-like (PK-like)"/>
    <property type="match status" value="1"/>
</dbReference>
<dbReference type="PROSITE" id="PS50011">
    <property type="entry name" value="PROTEIN_KINASE_DOM"/>
    <property type="match status" value="1"/>
</dbReference>
<proteinExistence type="predicted"/>
<evidence type="ECO:0000313" key="2">
    <source>
        <dbReference type="EMBL" id="CAL1712370.1"/>
    </source>
</evidence>
<dbReference type="Gene3D" id="1.10.510.10">
    <property type="entry name" value="Transferase(Phosphotransferase) domain 1"/>
    <property type="match status" value="1"/>
</dbReference>
<sequence>MNARTGSLPSYVFCSPKQSRIYAERTEKGSWALLPTEVEWRNRQVYLEERGYMLRPRYHQSWSPSWLGTNLDPDFCEDSILSMYDHVLDATRSCDGCLVLIKVVDNGGDEIETARYLSSPELVRNPANHCVPIMDFFLDPLNSSQTLMVMPYLRPFDDPEFGTIGEVVDFLKQTLEGLFFMHSHGVAHRDCAAGNIMMDGRPLYPHGHHPVRLDYAPDAIHDVHPLSRIDNPVKYYFIDFGISSRFRDGEAPYVLGTEGRDKDPPELSLHTPYNAFMLDMYVLGNVYQKEFLDKYHGLEFLQPLVSSMLQDQPEGRPTAEAANMAFQKIRLSLNDSILRWRLRSRFESAPERVVYDTLAVAKEGIYHLKRLLK</sequence>
<accession>A0ABP1DX46</accession>
<dbReference type="EMBL" id="OZ037950">
    <property type="protein sequence ID" value="CAL1712370.1"/>
    <property type="molecule type" value="Genomic_DNA"/>
</dbReference>
<evidence type="ECO:0000259" key="1">
    <source>
        <dbReference type="PROSITE" id="PS50011"/>
    </source>
</evidence>
<evidence type="ECO:0000313" key="3">
    <source>
        <dbReference type="Proteomes" id="UP001497453"/>
    </source>
</evidence>